<dbReference type="EMBL" id="UZAU01000401">
    <property type="status" value="NOT_ANNOTATED_CDS"/>
    <property type="molecule type" value="Genomic_DNA"/>
</dbReference>
<dbReference type="InterPro" id="IPR013103">
    <property type="entry name" value="RVT_2"/>
</dbReference>
<keyword evidence="4" id="KW-1185">Reference proteome</keyword>
<feature type="compositionally biased region" description="Basic and acidic residues" evidence="1">
    <location>
        <begin position="1"/>
        <end position="12"/>
    </location>
</feature>
<dbReference type="EnsemblPlants" id="evm.model.04.1902">
    <property type="protein sequence ID" value="cds.evm.model.04.1902"/>
    <property type="gene ID" value="evm.TU.04.1902"/>
</dbReference>
<feature type="region of interest" description="Disordered" evidence="1">
    <location>
        <begin position="1"/>
        <end position="29"/>
    </location>
</feature>
<protein>
    <recommendedName>
        <fullName evidence="2">Reverse transcriptase Ty1/copia-type domain-containing protein</fullName>
    </recommendedName>
</protein>
<evidence type="ECO:0000313" key="4">
    <source>
        <dbReference type="Proteomes" id="UP000596661"/>
    </source>
</evidence>
<accession>A0A803PF03</accession>
<dbReference type="AlphaFoldDB" id="A0A803PF03"/>
<dbReference type="Pfam" id="PF07727">
    <property type="entry name" value="RVT_2"/>
    <property type="match status" value="1"/>
</dbReference>
<dbReference type="Gramene" id="evm.model.04.1902">
    <property type="protein sequence ID" value="cds.evm.model.04.1902"/>
    <property type="gene ID" value="evm.TU.04.1902"/>
</dbReference>
<reference evidence="3" key="1">
    <citation type="submission" date="2018-11" db="EMBL/GenBank/DDBJ databases">
        <authorList>
            <person name="Grassa J C."/>
        </authorList>
    </citation>
    <scope>NUCLEOTIDE SEQUENCE [LARGE SCALE GENOMIC DNA]</scope>
</reference>
<organism evidence="3 4">
    <name type="scientific">Cannabis sativa</name>
    <name type="common">Hemp</name>
    <name type="synonym">Marijuana</name>
    <dbReference type="NCBI Taxonomy" id="3483"/>
    <lineage>
        <taxon>Eukaryota</taxon>
        <taxon>Viridiplantae</taxon>
        <taxon>Streptophyta</taxon>
        <taxon>Embryophyta</taxon>
        <taxon>Tracheophyta</taxon>
        <taxon>Spermatophyta</taxon>
        <taxon>Magnoliopsida</taxon>
        <taxon>eudicotyledons</taxon>
        <taxon>Gunneridae</taxon>
        <taxon>Pentapetalae</taxon>
        <taxon>rosids</taxon>
        <taxon>fabids</taxon>
        <taxon>Rosales</taxon>
        <taxon>Cannabaceae</taxon>
        <taxon>Cannabis</taxon>
    </lineage>
</organism>
<dbReference type="Proteomes" id="UP000596661">
    <property type="component" value="Chromosome 4"/>
</dbReference>
<sequence length="268" mass="31432">MQTQQEDGHTETNESTQMEVEFDKSSILTEPSLKRDDVDTLIEHRTEEENVSESNDEDIVNCALHVAEMLEDEPRSYKEAMNSSNKLKWGRAMGNEMVALKKTRPGLLCLSQLDRKFLATSGFSAFLHGDLDEEICMKQPEGYEEKKREDHVCLLKKISLWPKAVTKQWYRRFDEFVTKIGFKRSSYDGCVYVKNSRDLVYLLLYVDDMLIESKLIREINKVKQALRKKFDMKDLRSTKKILGIEIFREREQRKLKLSQKGYINKILD</sequence>
<feature type="domain" description="Reverse transcriptase Ty1/copia-type" evidence="2">
    <location>
        <begin position="124"/>
        <end position="267"/>
    </location>
</feature>
<evidence type="ECO:0000259" key="2">
    <source>
        <dbReference type="Pfam" id="PF07727"/>
    </source>
</evidence>
<evidence type="ECO:0000256" key="1">
    <source>
        <dbReference type="SAM" id="MobiDB-lite"/>
    </source>
</evidence>
<name>A0A803PF03_CANSA</name>
<proteinExistence type="predicted"/>
<reference evidence="3" key="2">
    <citation type="submission" date="2021-03" db="UniProtKB">
        <authorList>
            <consortium name="EnsemblPlants"/>
        </authorList>
    </citation>
    <scope>IDENTIFICATION</scope>
</reference>
<evidence type="ECO:0000313" key="3">
    <source>
        <dbReference type="EnsemblPlants" id="cds.evm.model.04.1902"/>
    </source>
</evidence>